<reference evidence="2" key="1">
    <citation type="journal article" date="2019" name="Int. J. Syst. Evol. Microbiol.">
        <title>The Global Catalogue of Microorganisms (GCM) 10K type strain sequencing project: providing services to taxonomists for standard genome sequencing and annotation.</title>
        <authorList>
            <consortium name="The Broad Institute Genomics Platform"/>
            <consortium name="The Broad Institute Genome Sequencing Center for Infectious Disease"/>
            <person name="Wu L."/>
            <person name="Ma J."/>
        </authorList>
    </citation>
    <scope>NUCLEOTIDE SEQUENCE [LARGE SCALE GENOMIC DNA]</scope>
    <source>
        <strain evidence="2">CCUG 39402</strain>
    </source>
</reference>
<dbReference type="Proteomes" id="UP001596270">
    <property type="component" value="Unassembled WGS sequence"/>
</dbReference>
<gene>
    <name evidence="1" type="ORF">ACFQND_13340</name>
</gene>
<organism evidence="1 2">
    <name type="scientific">Polaromonas aquatica</name>
    <dbReference type="NCBI Taxonomy" id="332657"/>
    <lineage>
        <taxon>Bacteria</taxon>
        <taxon>Pseudomonadati</taxon>
        <taxon>Pseudomonadota</taxon>
        <taxon>Betaproteobacteria</taxon>
        <taxon>Burkholderiales</taxon>
        <taxon>Comamonadaceae</taxon>
        <taxon>Polaromonas</taxon>
    </lineage>
</organism>
<keyword evidence="2" id="KW-1185">Reference proteome</keyword>
<name>A0ABW1TX15_9BURK</name>
<evidence type="ECO:0000313" key="2">
    <source>
        <dbReference type="Proteomes" id="UP001596270"/>
    </source>
</evidence>
<sequence>MPIRTLDSQTTAHARLNALRFHCTIAEAAQLLAKWQATQGSLLVPIPLTMPKAEESSTRGAGFFRERAKLVRAEVAKELGLEGDAATKLSFTMAGKDAWYLGPRPKLDGSSMLAAVAAQPAKFIELMLLKELIESAAFEEDTFVRGGFGSSVYLGSVSQASKKYLQLAEAEFQVNTKHGLLLCDVKAKRFARKVTADAQAAATRLASAGEGYLIGVTRIVPDDFFEADARRYPMEGVSLDREKVRRTRLYYLNILTEHAIRLCTKAGVPFARETFVATHYVDEAYIPLEPLANLRGPLVVVNTTLEPMSHDALAPLVRFPEYLPGYHVAGNKKTHFPAPDVRLAEGVPSKFDPDVNYLFLNGEGDEEQGSIRLAKSADSDMRPARSEVAYSALARGEGTVDPYTETKFRYLLAQTSVQVSTQGLDFGPKALANLRPGKAEDSGGRQLQEALKRCLVELSLKEVLLGKKAILAPAMPAGVPSRLTLLATRRIRLPGGKVPEQMVAAVDVMVEGNSIAVTRTRRTPWGRPAALLDFIAEFPFLQENGKDWIRDGQFWVIDSGAGDRLTAWSGAFVPKIILNDAYGGIEAAIAAQDDHQAAQKEEGSKGQFLSKSREFNLLPYYISMFKPEHSKRGERVGLKIPLQDCGTWVRVFVPPEGGISGGGDALSGMRDVMHYSGDTLTVAGLLDLPLLQLYLHTMTNGVLVGGDNSKMSVLEKLAKLSLEN</sequence>
<dbReference type="EMBL" id="JBHSRS010000072">
    <property type="protein sequence ID" value="MFC6282211.1"/>
    <property type="molecule type" value="Genomic_DNA"/>
</dbReference>
<accession>A0ABW1TX15</accession>
<proteinExistence type="predicted"/>
<comment type="caution">
    <text evidence="1">The sequence shown here is derived from an EMBL/GenBank/DDBJ whole genome shotgun (WGS) entry which is preliminary data.</text>
</comment>
<protein>
    <submittedName>
        <fullName evidence="1">Uncharacterized protein</fullName>
    </submittedName>
</protein>
<evidence type="ECO:0000313" key="1">
    <source>
        <dbReference type="EMBL" id="MFC6282211.1"/>
    </source>
</evidence>
<dbReference type="RefSeq" id="WP_371438950.1">
    <property type="nucleotide sequence ID" value="NZ_JBHSRS010000072.1"/>
</dbReference>